<dbReference type="Pfam" id="PF02550">
    <property type="entry name" value="AcetylCoA_hydro"/>
    <property type="match status" value="1"/>
</dbReference>
<dbReference type="PANTHER" id="PTHR21432:SF20">
    <property type="entry name" value="ACETYL-COA HYDROLASE"/>
    <property type="match status" value="1"/>
</dbReference>
<dbReference type="InterPro" id="IPR001075">
    <property type="entry name" value="NIF_FeS_clus_asmbl_NifU_C"/>
</dbReference>
<evidence type="ECO:0000256" key="1">
    <source>
        <dbReference type="ARBA" id="ARBA00009632"/>
    </source>
</evidence>
<protein>
    <submittedName>
        <fullName evidence="6">4-hydroxybutyrate CoA-transferase</fullName>
    </submittedName>
</protein>
<dbReference type="Gene3D" id="3.30.750.70">
    <property type="entry name" value="4-hydroxybutyrate coenzyme like domains"/>
    <property type="match status" value="1"/>
</dbReference>
<feature type="domain" description="NIF system FeS cluster assembly NifU C-terminal" evidence="3">
    <location>
        <begin position="14"/>
        <end position="73"/>
    </location>
</feature>
<feature type="domain" description="Acetyl-CoA hydrolase/transferase N-terminal" evidence="4">
    <location>
        <begin position="108"/>
        <end position="283"/>
    </location>
</feature>
<dbReference type="GO" id="GO:0006083">
    <property type="term" value="P:acetate metabolic process"/>
    <property type="evidence" value="ECO:0007669"/>
    <property type="project" value="InterPro"/>
</dbReference>
<name>A0A1T4M1H6_PORCN</name>
<evidence type="ECO:0000259" key="3">
    <source>
        <dbReference type="Pfam" id="PF01106"/>
    </source>
</evidence>
<dbReference type="InterPro" id="IPR034904">
    <property type="entry name" value="FSCA_dom_sf"/>
</dbReference>
<dbReference type="InterPro" id="IPR046433">
    <property type="entry name" value="ActCoA_hydro"/>
</dbReference>
<reference evidence="6 7" key="1">
    <citation type="submission" date="2017-02" db="EMBL/GenBank/DDBJ databases">
        <authorList>
            <person name="Peterson S.W."/>
        </authorList>
    </citation>
    <scope>NUCLEOTIDE SEQUENCE [LARGE SCALE GENOMIC DNA]</scope>
    <source>
        <strain evidence="6 7">ATCC 700135</strain>
    </source>
</reference>
<dbReference type="GO" id="GO:0008775">
    <property type="term" value="F:acetate CoA-transferase activity"/>
    <property type="evidence" value="ECO:0007669"/>
    <property type="project" value="InterPro"/>
</dbReference>
<dbReference type="InterPro" id="IPR038460">
    <property type="entry name" value="AcetylCoA_hyd_C_sf"/>
</dbReference>
<dbReference type="InterPro" id="IPR037171">
    <property type="entry name" value="NagB/RpiA_transferase-like"/>
</dbReference>
<evidence type="ECO:0000256" key="2">
    <source>
        <dbReference type="ARBA" id="ARBA00022679"/>
    </source>
</evidence>
<sequence length="533" mass="58422">MSTSDVLNPEEVALVLREKVSPILRGHGGDLVLSHIRGKSIYIRFTGACRGCPAALETAERTVQAVLREHFGDEDIDAVLDNGVSEDLINQAKQILQKSKKIMNEILAQYKSKIVSADDAVKVIKNGERVSLSHAAGVPQVCVDALVRNAEHFQGVEIYHMLCLGEGKYMLPEMAPHFRHVTNFVGGNSRQAVAENRADFIPAFFYEVPTLFRKGILPIDVAIVQLSMPDAEGYCSFGVSSDYTKPSTEVARVVIGEINAQTPYVHGDNKIHISKLDYIVLADYPLYTIPKAPIGPVEEAIGRNCAELVEDGSTLQLGIGAIPDAALLFLKDKKDLGIHTEMFADGVIELVRAGVITGKKKSLHPGKMVATFLMGTEEVYKFAHNNPDVELYPVDYVNDPRTVAMNDNMVSINSCIEVDLMGQVVSETIGPKQFSGTGGQVDYVRGATWSKNGKSIMAMPSTARKGAASRIVPMIAEGASVTTLRNDVDYVVTEYGIARLKGRSLRQRAEALISIAHPDFREELMKVYRERFE</sequence>
<dbReference type="GO" id="GO:0005506">
    <property type="term" value="F:iron ion binding"/>
    <property type="evidence" value="ECO:0007669"/>
    <property type="project" value="InterPro"/>
</dbReference>
<evidence type="ECO:0000313" key="6">
    <source>
        <dbReference type="EMBL" id="SJZ60628.1"/>
    </source>
</evidence>
<evidence type="ECO:0000259" key="5">
    <source>
        <dbReference type="Pfam" id="PF13336"/>
    </source>
</evidence>
<dbReference type="SUPFAM" id="SSF100950">
    <property type="entry name" value="NagB/RpiA/CoA transferase-like"/>
    <property type="match status" value="2"/>
</dbReference>
<proteinExistence type="inferred from homology"/>
<dbReference type="EMBL" id="FUWL01000010">
    <property type="protein sequence ID" value="SJZ60628.1"/>
    <property type="molecule type" value="Genomic_DNA"/>
</dbReference>
<keyword evidence="2 6" id="KW-0808">Transferase</keyword>
<feature type="domain" description="Acetyl-CoA hydrolase/transferase C-terminal" evidence="5">
    <location>
        <begin position="375"/>
        <end position="526"/>
    </location>
</feature>
<dbReference type="Gene3D" id="3.40.1080.20">
    <property type="entry name" value="Acetyl-CoA hydrolase/transferase C-terminal domain"/>
    <property type="match status" value="1"/>
</dbReference>
<dbReference type="Pfam" id="PF01106">
    <property type="entry name" value="NifU"/>
    <property type="match status" value="1"/>
</dbReference>
<comment type="similarity">
    <text evidence="1">Belongs to the acetyl-CoA hydrolase/transferase family.</text>
</comment>
<evidence type="ECO:0000259" key="4">
    <source>
        <dbReference type="Pfam" id="PF02550"/>
    </source>
</evidence>
<dbReference type="Gene3D" id="3.30.300.130">
    <property type="entry name" value="Fe-S cluster assembly (FSCA)"/>
    <property type="match status" value="1"/>
</dbReference>
<accession>A0A1T4M1H6</accession>
<gene>
    <name evidence="6" type="ORF">SAMN02745205_01344</name>
</gene>
<organism evidence="6 7">
    <name type="scientific">Porphyromonas cangingivalis</name>
    <dbReference type="NCBI Taxonomy" id="36874"/>
    <lineage>
        <taxon>Bacteria</taxon>
        <taxon>Pseudomonadati</taxon>
        <taxon>Bacteroidota</taxon>
        <taxon>Bacteroidia</taxon>
        <taxon>Bacteroidales</taxon>
        <taxon>Porphyromonadaceae</taxon>
        <taxon>Porphyromonas</taxon>
    </lineage>
</organism>
<dbReference type="Pfam" id="PF13336">
    <property type="entry name" value="AcetylCoA_hyd_C"/>
    <property type="match status" value="1"/>
</dbReference>
<evidence type="ECO:0000313" key="7">
    <source>
        <dbReference type="Proteomes" id="UP000189956"/>
    </source>
</evidence>
<dbReference type="InterPro" id="IPR003702">
    <property type="entry name" value="ActCoA_hydro_N"/>
</dbReference>
<dbReference type="PANTHER" id="PTHR21432">
    <property type="entry name" value="ACETYL-COA HYDROLASE-RELATED"/>
    <property type="match status" value="1"/>
</dbReference>
<dbReference type="AlphaFoldDB" id="A0A1T4M1H6"/>
<dbReference type="GO" id="GO:0016226">
    <property type="term" value="P:iron-sulfur cluster assembly"/>
    <property type="evidence" value="ECO:0007669"/>
    <property type="project" value="InterPro"/>
</dbReference>
<dbReference type="Gene3D" id="3.40.1080.10">
    <property type="entry name" value="Glutaconate Coenzyme A-transferase"/>
    <property type="match status" value="1"/>
</dbReference>
<dbReference type="InterPro" id="IPR026888">
    <property type="entry name" value="AcetylCoA_hyd_C"/>
</dbReference>
<dbReference type="GO" id="GO:0051536">
    <property type="term" value="F:iron-sulfur cluster binding"/>
    <property type="evidence" value="ECO:0007669"/>
    <property type="project" value="InterPro"/>
</dbReference>
<dbReference type="SUPFAM" id="SSF117916">
    <property type="entry name" value="Fe-S cluster assembly (FSCA) domain-like"/>
    <property type="match status" value="1"/>
</dbReference>
<dbReference type="Proteomes" id="UP000189956">
    <property type="component" value="Unassembled WGS sequence"/>
</dbReference>
<dbReference type="RefSeq" id="WP_078735793.1">
    <property type="nucleotide sequence ID" value="NZ_FUWL01000010.1"/>
</dbReference>